<dbReference type="Gene3D" id="2.60.40.4100">
    <property type="entry name" value="Zona pellucida, ZP-C domain"/>
    <property type="match status" value="1"/>
</dbReference>
<keyword evidence="7" id="KW-1133">Transmembrane helix</keyword>
<sequence length="136" mass="14916">SADESYSAYHAEGEYPLVKVLRDPIYVEVRLLQKTDPNLVLVLHQCWAAPSTGPAAEPQWPLLVDGCPFAGDNYRTQLVPVGPASPQLPFPSHYQRFVVSTFAFVDTPSMAVYILCSASVCHLAQPEPCRPSCQLA</sequence>
<evidence type="ECO:0000313" key="14">
    <source>
        <dbReference type="EMBL" id="EOA99575.1"/>
    </source>
</evidence>
<gene>
    <name evidence="14" type="ORF">Anapl_15304</name>
</gene>
<name>R0JQD1_ANAPL</name>
<evidence type="ECO:0000256" key="3">
    <source>
        <dbReference type="ARBA" id="ARBA00022525"/>
    </source>
</evidence>
<comment type="subcellular location">
    <subcellularLocation>
        <location evidence="1">Cell membrane</location>
        <topology evidence="1">Single-pass type I membrane protein</topology>
    </subcellularLocation>
    <subcellularLocation>
        <location evidence="12">Zona pellucida</location>
    </subcellularLocation>
</comment>
<dbReference type="PANTHER" id="PTHR23343">
    <property type="entry name" value="ZONA PELLUCIDA SPERM-BINDING PROTEIN"/>
    <property type="match status" value="1"/>
</dbReference>
<keyword evidence="5" id="KW-0165">Cleavage on pair of basic residues</keyword>
<dbReference type="InterPro" id="IPR055355">
    <property type="entry name" value="ZP-C"/>
</dbReference>
<evidence type="ECO:0000256" key="12">
    <source>
        <dbReference type="ARBA" id="ARBA00024183"/>
    </source>
</evidence>
<dbReference type="Proteomes" id="UP000296049">
    <property type="component" value="Unassembled WGS sequence"/>
</dbReference>
<evidence type="ECO:0000256" key="9">
    <source>
        <dbReference type="ARBA" id="ARBA00023157"/>
    </source>
</evidence>
<feature type="non-terminal residue" evidence="14">
    <location>
        <position position="1"/>
    </location>
</feature>
<dbReference type="InterPro" id="IPR051148">
    <property type="entry name" value="Zona_Pellucida_Domain_gp"/>
</dbReference>
<keyword evidence="8" id="KW-0472">Membrane</keyword>
<keyword evidence="9" id="KW-1015">Disulfide bond</keyword>
<evidence type="ECO:0000256" key="1">
    <source>
        <dbReference type="ARBA" id="ARBA00004251"/>
    </source>
</evidence>
<dbReference type="GO" id="GO:0060468">
    <property type="term" value="P:prevention of polyspermy"/>
    <property type="evidence" value="ECO:0007669"/>
    <property type="project" value="TreeGrafter"/>
</dbReference>
<keyword evidence="3" id="KW-0964">Secreted</keyword>
<dbReference type="InterPro" id="IPR017977">
    <property type="entry name" value="ZP_dom_CS"/>
</dbReference>
<dbReference type="GO" id="GO:0035804">
    <property type="term" value="F:structural constituent of egg coat"/>
    <property type="evidence" value="ECO:0007669"/>
    <property type="project" value="TreeGrafter"/>
</dbReference>
<dbReference type="PROSITE" id="PS00682">
    <property type="entry name" value="ZP_1"/>
    <property type="match status" value="1"/>
</dbReference>
<protein>
    <submittedName>
        <fullName evidence="14">Zona pellucida sperm-binding protein 1</fullName>
    </submittedName>
</protein>
<keyword evidence="2" id="KW-1003">Cell membrane</keyword>
<evidence type="ECO:0000259" key="13">
    <source>
        <dbReference type="PROSITE" id="PS51034"/>
    </source>
</evidence>
<dbReference type="PROSITE" id="PS51034">
    <property type="entry name" value="ZP_2"/>
    <property type="match status" value="1"/>
</dbReference>
<proteinExistence type="predicted"/>
<keyword evidence="6" id="KW-0812">Transmembrane</keyword>
<evidence type="ECO:0000256" key="11">
    <source>
        <dbReference type="ARBA" id="ARBA00023279"/>
    </source>
</evidence>
<dbReference type="GO" id="GO:0035805">
    <property type="term" value="C:egg coat"/>
    <property type="evidence" value="ECO:0007669"/>
    <property type="project" value="UniProtKB-SubCell"/>
</dbReference>
<evidence type="ECO:0000256" key="4">
    <source>
        <dbReference type="ARBA" id="ARBA00022530"/>
    </source>
</evidence>
<dbReference type="GO" id="GO:0007339">
    <property type="term" value="P:binding of sperm to zona pellucida"/>
    <property type="evidence" value="ECO:0007669"/>
    <property type="project" value="TreeGrafter"/>
</dbReference>
<keyword evidence="4" id="KW-0272">Extracellular matrix</keyword>
<dbReference type="GO" id="GO:0032190">
    <property type="term" value="F:acrosin binding"/>
    <property type="evidence" value="ECO:0007669"/>
    <property type="project" value="TreeGrafter"/>
</dbReference>
<accession>R0JQD1</accession>
<evidence type="ECO:0000256" key="10">
    <source>
        <dbReference type="ARBA" id="ARBA00023180"/>
    </source>
</evidence>
<evidence type="ECO:0000256" key="2">
    <source>
        <dbReference type="ARBA" id="ARBA00022475"/>
    </source>
</evidence>
<organism evidence="14 15">
    <name type="scientific">Anas platyrhynchos</name>
    <name type="common">Mallard</name>
    <name type="synonym">Anas boschas</name>
    <dbReference type="NCBI Taxonomy" id="8839"/>
    <lineage>
        <taxon>Eukaryota</taxon>
        <taxon>Metazoa</taxon>
        <taxon>Chordata</taxon>
        <taxon>Craniata</taxon>
        <taxon>Vertebrata</taxon>
        <taxon>Euteleostomi</taxon>
        <taxon>Archelosauria</taxon>
        <taxon>Archosauria</taxon>
        <taxon>Dinosauria</taxon>
        <taxon>Saurischia</taxon>
        <taxon>Theropoda</taxon>
        <taxon>Coelurosauria</taxon>
        <taxon>Aves</taxon>
        <taxon>Neognathae</taxon>
        <taxon>Galloanserae</taxon>
        <taxon>Anseriformes</taxon>
        <taxon>Anatidae</taxon>
        <taxon>Anatinae</taxon>
        <taxon>Anas</taxon>
    </lineage>
</organism>
<evidence type="ECO:0000256" key="7">
    <source>
        <dbReference type="ARBA" id="ARBA00022989"/>
    </source>
</evidence>
<dbReference type="EMBL" id="KB743305">
    <property type="protein sequence ID" value="EOA99575.1"/>
    <property type="molecule type" value="Genomic_DNA"/>
</dbReference>
<dbReference type="AlphaFoldDB" id="R0JQD1"/>
<evidence type="ECO:0000256" key="5">
    <source>
        <dbReference type="ARBA" id="ARBA00022685"/>
    </source>
</evidence>
<dbReference type="PANTHER" id="PTHR23343:SF41">
    <property type="entry name" value="ZONA PELLUCIDA SPERM-BINDING PROTEIN 1"/>
    <property type="match status" value="1"/>
</dbReference>
<evidence type="ECO:0000256" key="6">
    <source>
        <dbReference type="ARBA" id="ARBA00022692"/>
    </source>
</evidence>
<evidence type="ECO:0000313" key="15">
    <source>
        <dbReference type="Proteomes" id="UP000296049"/>
    </source>
</evidence>
<feature type="domain" description="ZP" evidence="13">
    <location>
        <begin position="1"/>
        <end position="136"/>
    </location>
</feature>
<keyword evidence="15" id="KW-1185">Reference proteome</keyword>
<feature type="non-terminal residue" evidence="14">
    <location>
        <position position="136"/>
    </location>
</feature>
<keyword evidence="11" id="KW-0278">Fertilization</keyword>
<dbReference type="GO" id="GO:0005886">
    <property type="term" value="C:plasma membrane"/>
    <property type="evidence" value="ECO:0007669"/>
    <property type="project" value="UniProtKB-SubCell"/>
</dbReference>
<reference evidence="15" key="1">
    <citation type="journal article" date="2013" name="Nat. Genet.">
        <title>The duck genome and transcriptome provide insight into an avian influenza virus reservoir species.</title>
        <authorList>
            <person name="Huang Y."/>
            <person name="Li Y."/>
            <person name="Burt D.W."/>
            <person name="Chen H."/>
            <person name="Zhang Y."/>
            <person name="Qian W."/>
            <person name="Kim H."/>
            <person name="Gan S."/>
            <person name="Zhao Y."/>
            <person name="Li J."/>
            <person name="Yi K."/>
            <person name="Feng H."/>
            <person name="Zhu P."/>
            <person name="Li B."/>
            <person name="Liu Q."/>
            <person name="Fairley S."/>
            <person name="Magor K.E."/>
            <person name="Du Z."/>
            <person name="Hu X."/>
            <person name="Goodman L."/>
            <person name="Tafer H."/>
            <person name="Vignal A."/>
            <person name="Lee T."/>
            <person name="Kim K.W."/>
            <person name="Sheng Z."/>
            <person name="An Y."/>
            <person name="Searle S."/>
            <person name="Herrero J."/>
            <person name="Groenen M.A."/>
            <person name="Crooijmans R.P."/>
            <person name="Faraut T."/>
            <person name="Cai Q."/>
            <person name="Webster R.G."/>
            <person name="Aldridge J.R."/>
            <person name="Warren W.C."/>
            <person name="Bartschat S."/>
            <person name="Kehr S."/>
            <person name="Marz M."/>
            <person name="Stadler P.F."/>
            <person name="Smith J."/>
            <person name="Kraus R.H."/>
            <person name="Zhao Y."/>
            <person name="Ren L."/>
            <person name="Fei J."/>
            <person name="Morisson M."/>
            <person name="Kaiser P."/>
            <person name="Griffin D.K."/>
            <person name="Rao M."/>
            <person name="Pitel F."/>
            <person name="Wang J."/>
            <person name="Li N."/>
        </authorList>
    </citation>
    <scope>NUCLEOTIDE SEQUENCE [LARGE SCALE GENOMIC DNA]</scope>
</reference>
<dbReference type="InterPro" id="IPR001507">
    <property type="entry name" value="ZP_dom"/>
</dbReference>
<dbReference type="Pfam" id="PF00100">
    <property type="entry name" value="Zona_pellucida"/>
    <property type="match status" value="1"/>
</dbReference>
<keyword evidence="10" id="KW-0325">Glycoprotein</keyword>
<evidence type="ECO:0000256" key="8">
    <source>
        <dbReference type="ARBA" id="ARBA00023136"/>
    </source>
</evidence>
<dbReference type="InterPro" id="IPR042235">
    <property type="entry name" value="ZP-C_dom"/>
</dbReference>